<evidence type="ECO:0000313" key="1">
    <source>
        <dbReference type="EMBL" id="GAH35983.1"/>
    </source>
</evidence>
<proteinExistence type="predicted"/>
<reference evidence="1" key="1">
    <citation type="journal article" date="2014" name="Front. Microbiol.">
        <title>High frequency of phylogenetically diverse reductive dehalogenase-homologous genes in deep subseafloor sedimentary metagenomes.</title>
        <authorList>
            <person name="Kawai M."/>
            <person name="Futagami T."/>
            <person name="Toyoda A."/>
            <person name="Takaki Y."/>
            <person name="Nishi S."/>
            <person name="Hori S."/>
            <person name="Arai W."/>
            <person name="Tsubouchi T."/>
            <person name="Morono Y."/>
            <person name="Uchiyama I."/>
            <person name="Ito T."/>
            <person name="Fujiyama A."/>
            <person name="Inagaki F."/>
            <person name="Takami H."/>
        </authorList>
    </citation>
    <scope>NUCLEOTIDE SEQUENCE</scope>
    <source>
        <strain evidence="1">Expedition CK06-06</strain>
    </source>
</reference>
<protein>
    <recommendedName>
        <fullName evidence="2">DUF2283 domain-containing protein</fullName>
    </recommendedName>
</protein>
<dbReference type="AlphaFoldDB" id="X1GSM4"/>
<dbReference type="InterPro" id="IPR019270">
    <property type="entry name" value="DUF2283"/>
</dbReference>
<evidence type="ECO:0008006" key="2">
    <source>
        <dbReference type="Google" id="ProtNLM"/>
    </source>
</evidence>
<accession>X1GSM4</accession>
<dbReference type="Pfam" id="PF10049">
    <property type="entry name" value="DUF2283"/>
    <property type="match status" value="1"/>
</dbReference>
<dbReference type="PANTHER" id="PTHR37029">
    <property type="entry name" value="SSR1768 PROTEIN"/>
    <property type="match status" value="1"/>
</dbReference>
<sequence length="73" mass="8253">MKMRYYKDTDSLYIDLSEKTSTESLEVAPGIVIDFDENNNIVGIDIDRANKILNLSELEIADIPSKKFIVSSI</sequence>
<gene>
    <name evidence="1" type="ORF">S03H2_24182</name>
</gene>
<dbReference type="PANTHER" id="PTHR37029:SF1">
    <property type="entry name" value="SSR1768 PROTEIN"/>
    <property type="match status" value="1"/>
</dbReference>
<comment type="caution">
    <text evidence="1">The sequence shown here is derived from an EMBL/GenBank/DDBJ whole genome shotgun (WGS) entry which is preliminary data.</text>
</comment>
<dbReference type="EMBL" id="BARU01013362">
    <property type="protein sequence ID" value="GAH35983.1"/>
    <property type="molecule type" value="Genomic_DNA"/>
</dbReference>
<organism evidence="1">
    <name type="scientific">marine sediment metagenome</name>
    <dbReference type="NCBI Taxonomy" id="412755"/>
    <lineage>
        <taxon>unclassified sequences</taxon>
        <taxon>metagenomes</taxon>
        <taxon>ecological metagenomes</taxon>
    </lineage>
</organism>
<name>X1GSM4_9ZZZZ</name>